<gene>
    <name evidence="3" type="ORF">URODEC1_LOCUS81245</name>
</gene>
<dbReference type="PANTHER" id="PTHR34710">
    <property type="entry name" value="OS03G0834100 PROTEIN"/>
    <property type="match status" value="1"/>
</dbReference>
<reference evidence="3" key="1">
    <citation type="submission" date="2024-10" db="EMBL/GenBank/DDBJ databases">
        <authorList>
            <person name="Ryan C."/>
        </authorList>
    </citation>
    <scope>NUCLEOTIDE SEQUENCE [LARGE SCALE GENOMIC DNA]</scope>
</reference>
<evidence type="ECO:0000313" key="4">
    <source>
        <dbReference type="Proteomes" id="UP001497457"/>
    </source>
</evidence>
<dbReference type="Proteomes" id="UP001497457">
    <property type="component" value="Chromosome 31b"/>
</dbReference>
<accession>A0ABC9D4D5</accession>
<dbReference type="PANTHER" id="PTHR34710:SF18">
    <property type="entry name" value="OS05G0522700 PROTEIN"/>
    <property type="match status" value="1"/>
</dbReference>
<protein>
    <recommendedName>
        <fullName evidence="2">DUF3615 domain-containing protein</fullName>
    </recommendedName>
</protein>
<sequence>MASPTEIVPSSDSRLLVGPAPDAEEKQPTAVRGDVPLRNHTEVDYRTILAELEAEERHLRATEAAPLVPRPARGWRQRLASSLFCIPDPEPIRVGQRLNAQQLKALEKQMFRCAKTGFWRPAMKRQLVMECLLHYNSMHLGDEYEPAPGDVIRHYHMHNGICWTHGNFVACQKRSGCFSFLPAPRTLFFFELVRKDGLDGVVTCTPLDEPVTEAYTVLGIPPPPPPPTPPPLDSVCKTCYCRLDDVSHPAMGMMK</sequence>
<name>A0ABC9D4D5_9POAL</name>
<dbReference type="Pfam" id="PF12274">
    <property type="entry name" value="DUF3615"/>
    <property type="match status" value="1"/>
</dbReference>
<proteinExistence type="predicted"/>
<evidence type="ECO:0000256" key="1">
    <source>
        <dbReference type="SAM" id="MobiDB-lite"/>
    </source>
</evidence>
<evidence type="ECO:0000313" key="3">
    <source>
        <dbReference type="EMBL" id="CAL5030795.1"/>
    </source>
</evidence>
<feature type="region of interest" description="Disordered" evidence="1">
    <location>
        <begin position="1"/>
        <end position="28"/>
    </location>
</feature>
<evidence type="ECO:0000259" key="2">
    <source>
        <dbReference type="Pfam" id="PF12274"/>
    </source>
</evidence>
<keyword evidence="4" id="KW-1185">Reference proteome</keyword>
<dbReference type="EMBL" id="OZ075141">
    <property type="protein sequence ID" value="CAL5030795.1"/>
    <property type="molecule type" value="Genomic_DNA"/>
</dbReference>
<organism evidence="3 4">
    <name type="scientific">Urochloa decumbens</name>
    <dbReference type="NCBI Taxonomy" id="240449"/>
    <lineage>
        <taxon>Eukaryota</taxon>
        <taxon>Viridiplantae</taxon>
        <taxon>Streptophyta</taxon>
        <taxon>Embryophyta</taxon>
        <taxon>Tracheophyta</taxon>
        <taxon>Spermatophyta</taxon>
        <taxon>Magnoliopsida</taxon>
        <taxon>Liliopsida</taxon>
        <taxon>Poales</taxon>
        <taxon>Poaceae</taxon>
        <taxon>PACMAD clade</taxon>
        <taxon>Panicoideae</taxon>
        <taxon>Panicodae</taxon>
        <taxon>Paniceae</taxon>
        <taxon>Melinidinae</taxon>
        <taxon>Urochloa</taxon>
    </lineage>
</organism>
<feature type="domain" description="DUF3615" evidence="2">
    <location>
        <begin position="129"/>
        <end position="249"/>
    </location>
</feature>
<dbReference type="InterPro" id="IPR022059">
    <property type="entry name" value="DUF3615"/>
</dbReference>
<dbReference type="AlphaFoldDB" id="A0ABC9D4D5"/>